<comment type="caution">
    <text evidence="5">The sequence shown here is derived from an EMBL/GenBank/DDBJ whole genome shotgun (WGS) entry which is preliminary data.</text>
</comment>
<keyword evidence="6" id="KW-1185">Reference proteome</keyword>
<keyword evidence="1" id="KW-1015">Disulfide bond</keyword>
<dbReference type="PROSITE" id="PS00135">
    <property type="entry name" value="TRYPSIN_SER"/>
    <property type="match status" value="1"/>
</dbReference>
<dbReference type="SUPFAM" id="SSF50494">
    <property type="entry name" value="Trypsin-like serine proteases"/>
    <property type="match status" value="1"/>
</dbReference>
<keyword evidence="3" id="KW-0732">Signal</keyword>
<dbReference type="Proteomes" id="UP000321181">
    <property type="component" value="Unassembled WGS sequence"/>
</dbReference>
<dbReference type="PROSITE" id="PS00134">
    <property type="entry name" value="TRYPSIN_HIS"/>
    <property type="match status" value="1"/>
</dbReference>
<feature type="signal peptide" evidence="3">
    <location>
        <begin position="1"/>
        <end position="23"/>
    </location>
</feature>
<keyword evidence="2" id="KW-0720">Serine protease</keyword>
<dbReference type="InterPro" id="IPR009003">
    <property type="entry name" value="Peptidase_S1_PA"/>
</dbReference>
<dbReference type="SMART" id="SM00020">
    <property type="entry name" value="Tryp_SPc"/>
    <property type="match status" value="1"/>
</dbReference>
<dbReference type="AlphaFoldDB" id="A0A512DC70"/>
<dbReference type="PANTHER" id="PTHR24260:SF136">
    <property type="entry name" value="GH08193P-RELATED"/>
    <property type="match status" value="1"/>
</dbReference>
<dbReference type="GO" id="GO:0004252">
    <property type="term" value="F:serine-type endopeptidase activity"/>
    <property type="evidence" value="ECO:0007669"/>
    <property type="project" value="InterPro"/>
</dbReference>
<organism evidence="5 6">
    <name type="scientific">Cellulomonas aerilata</name>
    <dbReference type="NCBI Taxonomy" id="515326"/>
    <lineage>
        <taxon>Bacteria</taxon>
        <taxon>Bacillati</taxon>
        <taxon>Actinomycetota</taxon>
        <taxon>Actinomycetes</taxon>
        <taxon>Micrococcales</taxon>
        <taxon>Cellulomonadaceae</taxon>
        <taxon>Cellulomonas</taxon>
    </lineage>
</organism>
<proteinExistence type="predicted"/>
<dbReference type="InterPro" id="IPR051333">
    <property type="entry name" value="CLIP_Serine_Protease"/>
</dbReference>
<name>A0A512DC70_9CELL</name>
<protein>
    <recommendedName>
        <fullName evidence="4">Peptidase S1 domain-containing protein</fullName>
    </recommendedName>
</protein>
<accession>A0A512DC70</accession>
<feature type="domain" description="Peptidase S1" evidence="4">
    <location>
        <begin position="30"/>
        <end position="272"/>
    </location>
</feature>
<feature type="chain" id="PRO_5039203207" description="Peptidase S1 domain-containing protein" evidence="3">
    <location>
        <begin position="24"/>
        <end position="279"/>
    </location>
</feature>
<dbReference type="Pfam" id="PF00089">
    <property type="entry name" value="Trypsin"/>
    <property type="match status" value="1"/>
</dbReference>
<evidence type="ECO:0000256" key="3">
    <source>
        <dbReference type="SAM" id="SignalP"/>
    </source>
</evidence>
<evidence type="ECO:0000313" key="5">
    <source>
        <dbReference type="EMBL" id="GEO34074.1"/>
    </source>
</evidence>
<dbReference type="OrthoDB" id="3657335at2"/>
<dbReference type="InterPro" id="IPR033116">
    <property type="entry name" value="TRYPSIN_SER"/>
</dbReference>
<dbReference type="InterPro" id="IPR001254">
    <property type="entry name" value="Trypsin_dom"/>
</dbReference>
<keyword evidence="2" id="KW-0378">Hydrolase</keyword>
<dbReference type="InterPro" id="IPR043504">
    <property type="entry name" value="Peptidase_S1_PA_chymotrypsin"/>
</dbReference>
<gene>
    <name evidence="5" type="ORF">CAE01nite_17990</name>
</gene>
<evidence type="ECO:0000313" key="6">
    <source>
        <dbReference type="Proteomes" id="UP000321181"/>
    </source>
</evidence>
<keyword evidence="2" id="KW-0645">Protease</keyword>
<dbReference type="PROSITE" id="PS50240">
    <property type="entry name" value="TRYPSIN_DOM"/>
    <property type="match status" value="1"/>
</dbReference>
<sequence length="279" mass="29303">MRRHGVLGTLAAGLAALAITVTAASPAAAIRYGEPDAGEHPYVGLMIATVDGEPAWRCSGTLVSPTHFLTAGHCTFGADGAVVWFEEDLRDAAAVGYPTGGATSITGTPYTHPQYDDVAFYEHDLGLVVLDEPVLLDEYGALPHEGYFDDFFVARGQNPQLFTAVGYGLQRNMPEPSGRTSAERVRLQATLKIINQDAAFGEKKVGNSVLFTNNAAGGGTCNGDSGGPIFVEGTNVVAAVTSFGINARCAGTGGGYRVDTADDLNWLEQEFGLVPGENW</sequence>
<reference evidence="5 6" key="1">
    <citation type="submission" date="2019-07" db="EMBL/GenBank/DDBJ databases">
        <title>Whole genome shotgun sequence of Cellulomonas aerilata NBRC 106308.</title>
        <authorList>
            <person name="Hosoyama A."/>
            <person name="Uohara A."/>
            <person name="Ohji S."/>
            <person name="Ichikawa N."/>
        </authorList>
    </citation>
    <scope>NUCLEOTIDE SEQUENCE [LARGE SCALE GENOMIC DNA]</scope>
    <source>
        <strain evidence="5 6">NBRC 106308</strain>
    </source>
</reference>
<dbReference type="PRINTS" id="PR00722">
    <property type="entry name" value="CHYMOTRYPSIN"/>
</dbReference>
<dbReference type="InterPro" id="IPR001314">
    <property type="entry name" value="Peptidase_S1A"/>
</dbReference>
<dbReference type="EMBL" id="BJYY01000013">
    <property type="protein sequence ID" value="GEO34074.1"/>
    <property type="molecule type" value="Genomic_DNA"/>
</dbReference>
<dbReference type="GO" id="GO:0006508">
    <property type="term" value="P:proteolysis"/>
    <property type="evidence" value="ECO:0007669"/>
    <property type="project" value="UniProtKB-KW"/>
</dbReference>
<evidence type="ECO:0000256" key="1">
    <source>
        <dbReference type="ARBA" id="ARBA00023157"/>
    </source>
</evidence>
<evidence type="ECO:0000256" key="2">
    <source>
        <dbReference type="RuleBase" id="RU363034"/>
    </source>
</evidence>
<evidence type="ECO:0000259" key="4">
    <source>
        <dbReference type="PROSITE" id="PS50240"/>
    </source>
</evidence>
<dbReference type="Gene3D" id="2.40.10.10">
    <property type="entry name" value="Trypsin-like serine proteases"/>
    <property type="match status" value="1"/>
</dbReference>
<dbReference type="InterPro" id="IPR018114">
    <property type="entry name" value="TRYPSIN_HIS"/>
</dbReference>
<dbReference type="PANTHER" id="PTHR24260">
    <property type="match status" value="1"/>
</dbReference>
<dbReference type="RefSeq" id="WP_146903048.1">
    <property type="nucleotide sequence ID" value="NZ_BAAARM010000003.1"/>
</dbReference>